<keyword evidence="1" id="KW-0949">S-adenosyl-L-methionine</keyword>
<dbReference type="SUPFAM" id="SSF118196">
    <property type="entry name" value="YaeB-like"/>
    <property type="match status" value="1"/>
</dbReference>
<reference evidence="4" key="1">
    <citation type="submission" date="2016-12" db="EMBL/GenBank/DDBJ databases">
        <title>Discovery of methanogenic haloarchaea.</title>
        <authorList>
            <person name="Sorokin D.Y."/>
            <person name="Makarova K.S."/>
            <person name="Abbas B."/>
            <person name="Ferrer M."/>
            <person name="Golyshin P.N."/>
        </authorList>
    </citation>
    <scope>NUCLEOTIDE SEQUENCE [LARGE SCALE GENOMIC DNA]</scope>
    <source>
        <strain evidence="4">HMET1</strain>
    </source>
</reference>
<dbReference type="NCBIfam" id="TIGR00104">
    <property type="entry name" value="tRNA_TsaA"/>
    <property type="match status" value="1"/>
</dbReference>
<name>A0A1Q6DX60_METT1</name>
<dbReference type="InterPro" id="IPR036414">
    <property type="entry name" value="YaeB_N_sf"/>
</dbReference>
<protein>
    <submittedName>
        <fullName evidence="4">tRNA (Thr-GGU) A37 N-methylase TsaA</fullName>
    </submittedName>
</protein>
<feature type="domain" description="TsaA-like" evidence="3">
    <location>
        <begin position="4"/>
        <end position="147"/>
    </location>
</feature>
<proteinExistence type="inferred from homology"/>
<keyword evidence="5" id="KW-1185">Reference proteome</keyword>
<evidence type="ECO:0000313" key="4">
    <source>
        <dbReference type="EMBL" id="OKY78931.1"/>
    </source>
</evidence>
<organism evidence="4 5">
    <name type="scientific">Methanohalarchaeum thermophilum</name>
    <dbReference type="NCBI Taxonomy" id="1903181"/>
    <lineage>
        <taxon>Archaea</taxon>
        <taxon>Methanobacteriati</taxon>
        <taxon>Methanobacteriota</taxon>
        <taxon>Methanonatronarchaeia</taxon>
        <taxon>Methanonatronarchaeales</taxon>
        <taxon>Methanonatronarchaeaceae</taxon>
        <taxon>Candidatus Methanohalarchaeum</taxon>
    </lineage>
</organism>
<dbReference type="AlphaFoldDB" id="A0A1Q6DX60"/>
<gene>
    <name evidence="4" type="ORF">BTN85_1436</name>
</gene>
<dbReference type="CDD" id="cd09281">
    <property type="entry name" value="UPF0066"/>
    <property type="match status" value="1"/>
</dbReference>
<dbReference type="EMBL" id="MSDW01000001">
    <property type="protein sequence ID" value="OKY78931.1"/>
    <property type="molecule type" value="Genomic_DNA"/>
</dbReference>
<dbReference type="InterPro" id="IPR036413">
    <property type="entry name" value="YaeB-like_sf"/>
</dbReference>
<dbReference type="PANTHER" id="PTHR12818:SF0">
    <property type="entry name" value="TRNA (ADENINE(37)-N6)-METHYLTRANSFERASE"/>
    <property type="match status" value="1"/>
</dbReference>
<dbReference type="PROSITE" id="PS51668">
    <property type="entry name" value="TSAA_2"/>
    <property type="match status" value="1"/>
</dbReference>
<dbReference type="PANTHER" id="PTHR12818">
    <property type="entry name" value="TRNA (ADENINE(37)-N6)-METHYLTRANSFERASE"/>
    <property type="match status" value="1"/>
</dbReference>
<sequence>MVELEEIGIIQTPYKKDEDVPHQAYKSNKKGKIKIKEEYEEALKDIQGFSHLILLYKFHKPIKKSIKKDKNLFLKTKNQLVNPFLDTKYHGIFSTRSPIRPNPIGLSIVKLLEKKENTLKVKEVDMLDKTPLLDIKPYVPEFDQRKKVKTGWLEKNFKNK</sequence>
<evidence type="ECO:0000259" key="3">
    <source>
        <dbReference type="PROSITE" id="PS51668"/>
    </source>
</evidence>
<dbReference type="GO" id="GO:0008168">
    <property type="term" value="F:methyltransferase activity"/>
    <property type="evidence" value="ECO:0007669"/>
    <property type="project" value="UniProtKB-KW"/>
</dbReference>
<dbReference type="GO" id="GO:0032259">
    <property type="term" value="P:methylation"/>
    <property type="evidence" value="ECO:0007669"/>
    <property type="project" value="UniProtKB-KW"/>
</dbReference>
<dbReference type="STRING" id="1903181.BTN85_1436"/>
<comment type="similarity">
    <text evidence="2">Belongs to the tRNA methyltransferase O family.</text>
</comment>
<evidence type="ECO:0000313" key="5">
    <source>
        <dbReference type="Proteomes" id="UP000185744"/>
    </source>
</evidence>
<comment type="caution">
    <text evidence="4">The sequence shown here is derived from an EMBL/GenBank/DDBJ whole genome shotgun (WGS) entry which is preliminary data.</text>
</comment>
<dbReference type="InParanoid" id="A0A1Q6DX60"/>
<evidence type="ECO:0000256" key="2">
    <source>
        <dbReference type="ARBA" id="ARBA00033753"/>
    </source>
</evidence>
<evidence type="ECO:0000256" key="1">
    <source>
        <dbReference type="ARBA" id="ARBA00022691"/>
    </source>
</evidence>
<accession>A0A1Q6DX60</accession>
<dbReference type="InterPro" id="IPR023370">
    <property type="entry name" value="TrmO-like_N"/>
</dbReference>
<dbReference type="Pfam" id="PF01980">
    <property type="entry name" value="TrmO_N"/>
    <property type="match status" value="1"/>
</dbReference>
<dbReference type="Proteomes" id="UP000185744">
    <property type="component" value="Unassembled WGS sequence"/>
</dbReference>
<dbReference type="Gene3D" id="2.40.30.70">
    <property type="entry name" value="YaeB-like"/>
    <property type="match status" value="1"/>
</dbReference>
<dbReference type="InterPro" id="IPR040372">
    <property type="entry name" value="YaeB-like"/>
</dbReference>